<sequence length="408" mass="43222">MSADQVGTEAETASPAQTSQPVTHTAGDASQKTTTVGGATNASPAAATPALPPPPRGFSPTAPEGFRVTLYAEGFDKPRLMAVAENGDIFLSDPNAGAVYVLPDRNADGVADETLTFAKGLDQPHGLAFHDGYLYVANTGSVVRFPYQSGQTKAQGAPEKLVDLPPRGGHSTRTIEFSPEGQLFVATGSTCNVCEETDERRAAVWVYDADGKNGRPYATGLRNAVGLEWFDGALWATNNGRDMLGDDLPPEGFYQLSDGGFYGWPYCYTVTAGQPQVWDKDFGQADPSVCEDATPAFALTTAHSAPLGMAFYTAQAFPEAYQGQMFAGLHGSWNRSQKSGYKVVSIDPASGEVQDFLTGFVQGNTVKGRPVDAAVAQDGALLVTDDGEGRVWRVAWVGRQQVSDSAAR</sequence>
<evidence type="ECO:0000313" key="3">
    <source>
        <dbReference type="EMBL" id="RTR27098.1"/>
    </source>
</evidence>
<reference evidence="3 4" key="1">
    <citation type="submission" date="2018-12" db="EMBL/GenBank/DDBJ databases">
        <title>Deinococcus radiophilus ATCC 27603 genome sequencing and assembly.</title>
        <authorList>
            <person name="Maclea K.S."/>
            <person name="Maynard C.R."/>
        </authorList>
    </citation>
    <scope>NUCLEOTIDE SEQUENCE [LARGE SCALE GENOMIC DNA]</scope>
    <source>
        <strain evidence="3 4">ATCC 27603</strain>
    </source>
</reference>
<protein>
    <submittedName>
        <fullName evidence="3">Sorbosone dehydrogenase family protein</fullName>
    </submittedName>
</protein>
<proteinExistence type="predicted"/>
<dbReference type="InterPro" id="IPR011041">
    <property type="entry name" value="Quinoprot_gluc/sorb_DH_b-prop"/>
</dbReference>
<name>A0A3S0I8D5_9DEIO</name>
<feature type="compositionally biased region" description="Polar residues" evidence="1">
    <location>
        <begin position="14"/>
        <end position="38"/>
    </location>
</feature>
<dbReference type="PANTHER" id="PTHR33546">
    <property type="entry name" value="LARGE, MULTIFUNCTIONAL SECRETED PROTEIN-RELATED"/>
    <property type="match status" value="1"/>
</dbReference>
<dbReference type="OrthoDB" id="9770043at2"/>
<gene>
    <name evidence="3" type="ORF">EJ104_07375</name>
</gene>
<dbReference type="SUPFAM" id="SSF50952">
    <property type="entry name" value="Soluble quinoprotein glucose dehydrogenase"/>
    <property type="match status" value="1"/>
</dbReference>
<dbReference type="Proteomes" id="UP000277766">
    <property type="component" value="Unassembled WGS sequence"/>
</dbReference>
<organism evidence="3 4">
    <name type="scientific">Deinococcus radiophilus</name>
    <dbReference type="NCBI Taxonomy" id="32062"/>
    <lineage>
        <taxon>Bacteria</taxon>
        <taxon>Thermotogati</taxon>
        <taxon>Deinococcota</taxon>
        <taxon>Deinococci</taxon>
        <taxon>Deinococcales</taxon>
        <taxon>Deinococcaceae</taxon>
        <taxon>Deinococcus</taxon>
    </lineage>
</organism>
<evidence type="ECO:0000313" key="4">
    <source>
        <dbReference type="Proteomes" id="UP000277766"/>
    </source>
</evidence>
<dbReference type="AlphaFoldDB" id="A0A3S0I8D5"/>
<dbReference type="Gene3D" id="2.120.10.30">
    <property type="entry name" value="TolB, C-terminal domain"/>
    <property type="match status" value="1"/>
</dbReference>
<dbReference type="InterPro" id="IPR054539">
    <property type="entry name" value="Beta-prop_PDH"/>
</dbReference>
<evidence type="ECO:0000259" key="2">
    <source>
        <dbReference type="Pfam" id="PF22807"/>
    </source>
</evidence>
<feature type="domain" description="Pyrroloquinoline quinone-dependent pyranose dehydrogenase beta-propeller" evidence="2">
    <location>
        <begin position="61"/>
        <end position="393"/>
    </location>
</feature>
<keyword evidence="4" id="KW-1185">Reference proteome</keyword>
<dbReference type="InterPro" id="IPR011042">
    <property type="entry name" value="6-blade_b-propeller_TolB-like"/>
</dbReference>
<evidence type="ECO:0000256" key="1">
    <source>
        <dbReference type="SAM" id="MobiDB-lite"/>
    </source>
</evidence>
<comment type="caution">
    <text evidence="3">The sequence shown here is derived from an EMBL/GenBank/DDBJ whole genome shotgun (WGS) entry which is preliminary data.</text>
</comment>
<accession>A0A3S0I8D5</accession>
<dbReference type="Pfam" id="PF22807">
    <property type="entry name" value="TrAA12"/>
    <property type="match status" value="1"/>
</dbReference>
<dbReference type="PANTHER" id="PTHR33546:SF1">
    <property type="entry name" value="LARGE, MULTIFUNCTIONAL SECRETED PROTEIN"/>
    <property type="match status" value="1"/>
</dbReference>
<feature type="compositionally biased region" description="Low complexity" evidence="1">
    <location>
        <begin position="39"/>
        <end position="49"/>
    </location>
</feature>
<dbReference type="EMBL" id="RXPE01000012">
    <property type="protein sequence ID" value="RTR27098.1"/>
    <property type="molecule type" value="Genomic_DNA"/>
</dbReference>
<feature type="region of interest" description="Disordered" evidence="1">
    <location>
        <begin position="1"/>
        <end position="62"/>
    </location>
</feature>